<keyword evidence="6 10" id="KW-1133">Transmembrane helix</keyword>
<keyword evidence="5" id="KW-0677">Repeat</keyword>
<evidence type="ECO:0000259" key="13">
    <source>
        <dbReference type="PROSITE" id="PS51846"/>
    </source>
</evidence>
<dbReference type="PROSITE" id="PS51371">
    <property type="entry name" value="CBS"/>
    <property type="match status" value="2"/>
</dbReference>
<evidence type="ECO:0000256" key="6">
    <source>
        <dbReference type="ARBA" id="ARBA00022989"/>
    </source>
</evidence>
<evidence type="ECO:0000313" key="15">
    <source>
        <dbReference type="Proteomes" id="UP000038200"/>
    </source>
</evidence>
<evidence type="ECO:0000256" key="1">
    <source>
        <dbReference type="ARBA" id="ARBA00004651"/>
    </source>
</evidence>
<dbReference type="EMBL" id="CDOL01000224">
    <property type="protein sequence ID" value="CEN53070.1"/>
    <property type="molecule type" value="Genomic_DNA"/>
</dbReference>
<dbReference type="GO" id="GO:0005886">
    <property type="term" value="C:plasma membrane"/>
    <property type="evidence" value="ECO:0007669"/>
    <property type="project" value="UniProtKB-SubCell"/>
</dbReference>
<dbReference type="SMART" id="SM01091">
    <property type="entry name" value="CorC_HlyC"/>
    <property type="match status" value="1"/>
</dbReference>
<dbReference type="InterPro" id="IPR046342">
    <property type="entry name" value="CBS_dom_sf"/>
</dbReference>
<dbReference type="PANTHER" id="PTHR22777">
    <property type="entry name" value="HEMOLYSIN-RELATED"/>
    <property type="match status" value="1"/>
</dbReference>
<dbReference type="GO" id="GO:0050660">
    <property type="term" value="F:flavin adenine dinucleotide binding"/>
    <property type="evidence" value="ECO:0007669"/>
    <property type="project" value="InterPro"/>
</dbReference>
<evidence type="ECO:0000256" key="3">
    <source>
        <dbReference type="ARBA" id="ARBA00022475"/>
    </source>
</evidence>
<feature type="domain" description="CNNM transmembrane" evidence="13">
    <location>
        <begin position="27"/>
        <end position="215"/>
    </location>
</feature>
<evidence type="ECO:0000256" key="2">
    <source>
        <dbReference type="ARBA" id="ARBA00006337"/>
    </source>
</evidence>
<feature type="transmembrane region" description="Helical" evidence="11">
    <location>
        <begin position="31"/>
        <end position="50"/>
    </location>
</feature>
<feature type="domain" description="CBS" evidence="12">
    <location>
        <begin position="234"/>
        <end position="294"/>
    </location>
</feature>
<feature type="domain" description="CBS" evidence="12">
    <location>
        <begin position="297"/>
        <end position="354"/>
    </location>
</feature>
<gene>
    <name evidence="14" type="primary">gldE</name>
    <name evidence="14" type="ORF">CCAND93_360013</name>
</gene>
<feature type="transmembrane region" description="Helical" evidence="11">
    <location>
        <begin position="121"/>
        <end position="142"/>
    </location>
</feature>
<dbReference type="NCBIfam" id="TIGR03520">
    <property type="entry name" value="GldE"/>
    <property type="match status" value="1"/>
</dbReference>
<sequence>MDSEPPLNLLWMPSMAVETIALQLNMLDWNIILQFVVFLILLGCSALISGSEVALFSLSPTEVNNLNDGKSAVGSIIARLVENPKKLLATILISNNLVNISIILLFVDLGDFLFGNIESEILRMILDVGVVTFMILLCGEIVPKIYANRNNILFSKTVAYPIYVLDTLFTPLSIPMKGFTSLIHNKLGKQSTHISVGQLSQALELASSDDTTKEEKKILESIVSFGNTETRQVMVPRIDIFALSETLTFKEVITEIVRMGYSRIPVYNESLDDITGIIYIKDLLSHLENDNFDWLTVKRKAFFVPENKKLDDLLSEFQEMKIHLAVVVDEYGGTCGIITLEDIIEEIVGNINDEFDDEDVIYSQIDKDTYVFEGKTVLKDFYRIMQLTDEEELIFEEKEGEAETLAGFLLEIAGDFPQKGVPIVFENYQFTVQEFDKKRIKQIKIHRENNA</sequence>
<keyword evidence="7 9" id="KW-0129">CBS domain</keyword>
<keyword evidence="4 10" id="KW-0812">Transmembrane</keyword>
<dbReference type="Gene3D" id="3.30.465.10">
    <property type="match status" value="1"/>
</dbReference>
<evidence type="ECO:0000256" key="11">
    <source>
        <dbReference type="SAM" id="Phobius"/>
    </source>
</evidence>
<dbReference type="Pfam" id="PF03471">
    <property type="entry name" value="CorC_HlyC"/>
    <property type="match status" value="1"/>
</dbReference>
<dbReference type="AlphaFoldDB" id="A0A0B7IMH2"/>
<evidence type="ECO:0000256" key="10">
    <source>
        <dbReference type="PROSITE-ProRule" id="PRU01193"/>
    </source>
</evidence>
<evidence type="ECO:0000259" key="12">
    <source>
        <dbReference type="PROSITE" id="PS51371"/>
    </source>
</evidence>
<feature type="transmembrane region" description="Helical" evidence="11">
    <location>
        <begin position="87"/>
        <end position="109"/>
    </location>
</feature>
<dbReference type="PROSITE" id="PS51846">
    <property type="entry name" value="CNNM"/>
    <property type="match status" value="1"/>
</dbReference>
<proteinExistence type="inferred from homology"/>
<dbReference type="SUPFAM" id="SSF54631">
    <property type="entry name" value="CBS-domain pair"/>
    <property type="match status" value="1"/>
</dbReference>
<dbReference type="InterPro" id="IPR005170">
    <property type="entry name" value="Transptr-assoc_dom"/>
</dbReference>
<dbReference type="FunFam" id="3.10.580.10:FF:000002">
    <property type="entry name" value="Magnesium/cobalt efflux protein CorC"/>
    <property type="match status" value="1"/>
</dbReference>
<keyword evidence="8 10" id="KW-0472">Membrane</keyword>
<evidence type="ECO:0000256" key="9">
    <source>
        <dbReference type="PROSITE-ProRule" id="PRU00703"/>
    </source>
</evidence>
<dbReference type="InterPro" id="IPR002550">
    <property type="entry name" value="CNNM"/>
</dbReference>
<dbReference type="Pfam" id="PF00571">
    <property type="entry name" value="CBS"/>
    <property type="match status" value="2"/>
</dbReference>
<dbReference type="STRING" id="1848903.CCAND38_220018"/>
<comment type="subcellular location">
    <subcellularLocation>
        <location evidence="1">Cell membrane</location>
        <topology evidence="1">Multi-pass membrane protein</topology>
    </subcellularLocation>
</comment>
<dbReference type="InterPro" id="IPR019862">
    <property type="entry name" value="Motility-assoc_prot_GldE"/>
</dbReference>
<organism evidence="14 15">
    <name type="scientific">Capnocytophaga canis</name>
    <dbReference type="NCBI Taxonomy" id="1848903"/>
    <lineage>
        <taxon>Bacteria</taxon>
        <taxon>Pseudomonadati</taxon>
        <taxon>Bacteroidota</taxon>
        <taxon>Flavobacteriia</taxon>
        <taxon>Flavobacteriales</taxon>
        <taxon>Flavobacteriaceae</taxon>
        <taxon>Capnocytophaga</taxon>
    </lineage>
</organism>
<evidence type="ECO:0000313" key="14">
    <source>
        <dbReference type="EMBL" id="CEN53070.1"/>
    </source>
</evidence>
<dbReference type="PANTHER" id="PTHR22777:SF32">
    <property type="entry name" value="UPF0053 INNER MEMBRANE PROTEIN YFJD"/>
    <property type="match status" value="1"/>
</dbReference>
<dbReference type="InterPro" id="IPR036318">
    <property type="entry name" value="FAD-bd_PCMH-like_sf"/>
</dbReference>
<protein>
    <submittedName>
        <fullName evidence="14">Gliding motility-associated protein GldE</fullName>
    </submittedName>
</protein>
<dbReference type="Proteomes" id="UP000038200">
    <property type="component" value="Unassembled WGS sequence"/>
</dbReference>
<dbReference type="SUPFAM" id="SSF56176">
    <property type="entry name" value="FAD-binding/transporter-associated domain-like"/>
    <property type="match status" value="1"/>
</dbReference>
<evidence type="ECO:0000256" key="7">
    <source>
        <dbReference type="ARBA" id="ARBA00023122"/>
    </source>
</evidence>
<dbReference type="Gene3D" id="3.10.580.10">
    <property type="entry name" value="CBS-domain"/>
    <property type="match status" value="1"/>
</dbReference>
<dbReference type="SMART" id="SM00116">
    <property type="entry name" value="CBS"/>
    <property type="match status" value="2"/>
</dbReference>
<dbReference type="InterPro" id="IPR016169">
    <property type="entry name" value="FAD-bd_PCMH_sub2"/>
</dbReference>
<keyword evidence="3" id="KW-1003">Cell membrane</keyword>
<evidence type="ECO:0000256" key="8">
    <source>
        <dbReference type="ARBA" id="ARBA00023136"/>
    </source>
</evidence>
<dbReference type="CDD" id="cd04590">
    <property type="entry name" value="CBS_pair_CorC_HlyC_assoc"/>
    <property type="match status" value="1"/>
</dbReference>
<dbReference type="InterPro" id="IPR000644">
    <property type="entry name" value="CBS_dom"/>
</dbReference>
<accession>A0A0B7IMH2</accession>
<evidence type="ECO:0000256" key="4">
    <source>
        <dbReference type="ARBA" id="ARBA00022692"/>
    </source>
</evidence>
<reference evidence="14 15" key="1">
    <citation type="submission" date="2015-01" db="EMBL/GenBank/DDBJ databases">
        <authorList>
            <person name="Xiang T."/>
            <person name="Song Y."/>
            <person name="Huang L."/>
            <person name="Wang B."/>
            <person name="Wu P."/>
        </authorList>
    </citation>
    <scope>NUCLEOTIDE SEQUENCE [LARGE SCALE GENOMIC DNA]</scope>
    <source>
        <strain evidence="14 15">CcD93</strain>
    </source>
</reference>
<dbReference type="InterPro" id="IPR044751">
    <property type="entry name" value="Ion_transp-like_CBS"/>
</dbReference>
<name>A0A0B7IMH2_9FLAO</name>
<evidence type="ECO:0000256" key="5">
    <source>
        <dbReference type="ARBA" id="ARBA00022737"/>
    </source>
</evidence>
<comment type="similarity">
    <text evidence="2">Belongs to the UPF0053 family.</text>
</comment>
<dbReference type="Pfam" id="PF01595">
    <property type="entry name" value="CNNM"/>
    <property type="match status" value="1"/>
</dbReference>